<accession>A0ABP8SSF5</accession>
<dbReference type="CDD" id="cd06587">
    <property type="entry name" value="VOC"/>
    <property type="match status" value="1"/>
</dbReference>
<dbReference type="PANTHER" id="PTHR35908">
    <property type="entry name" value="HYPOTHETICAL FUSION PROTEIN"/>
    <property type="match status" value="1"/>
</dbReference>
<dbReference type="InterPro" id="IPR029068">
    <property type="entry name" value="Glyas_Bleomycin-R_OHBP_Dase"/>
</dbReference>
<dbReference type="PANTHER" id="PTHR35908:SF1">
    <property type="entry name" value="CONSERVED PROTEIN"/>
    <property type="match status" value="1"/>
</dbReference>
<dbReference type="EMBL" id="BAABGU010000025">
    <property type="protein sequence ID" value="GAA4574904.1"/>
    <property type="molecule type" value="Genomic_DNA"/>
</dbReference>
<evidence type="ECO:0000259" key="1">
    <source>
        <dbReference type="Pfam" id="PF18029"/>
    </source>
</evidence>
<name>A0ABP8SSF5_9ACTN</name>
<organism evidence="2 3">
    <name type="scientific">Micromonospora coerulea</name>
    <dbReference type="NCBI Taxonomy" id="47856"/>
    <lineage>
        <taxon>Bacteria</taxon>
        <taxon>Bacillati</taxon>
        <taxon>Actinomycetota</taxon>
        <taxon>Actinomycetes</taxon>
        <taxon>Micromonosporales</taxon>
        <taxon>Micromonosporaceae</taxon>
        <taxon>Micromonospora</taxon>
    </lineage>
</organism>
<gene>
    <name evidence="2" type="ORF">GCM10023176_43050</name>
</gene>
<dbReference type="Proteomes" id="UP001500307">
    <property type="component" value="Unassembled WGS sequence"/>
</dbReference>
<sequence length="136" mass="14916">MPSRLAVIAIDAIRPHLIADFWCSVLGWQVVDEDAEVITIAASDRSWPMIDVVAVPEGKVIKNRLHFDLRADGVSTAEELDRLLTLGARRVDVGQPSDVSWVVLADPEGNEFCLLSRPVQELLPRTISATTTPLSC</sequence>
<protein>
    <recommendedName>
        <fullName evidence="1">Glyoxalase-like domain-containing protein</fullName>
    </recommendedName>
</protein>
<comment type="caution">
    <text evidence="2">The sequence shown here is derived from an EMBL/GenBank/DDBJ whole genome shotgun (WGS) entry which is preliminary data.</text>
</comment>
<dbReference type="SUPFAM" id="SSF54593">
    <property type="entry name" value="Glyoxalase/Bleomycin resistance protein/Dihydroxybiphenyl dioxygenase"/>
    <property type="match status" value="1"/>
</dbReference>
<keyword evidence="3" id="KW-1185">Reference proteome</keyword>
<dbReference type="Pfam" id="PF18029">
    <property type="entry name" value="Glyoxalase_6"/>
    <property type="match status" value="1"/>
</dbReference>
<reference evidence="3" key="1">
    <citation type="journal article" date="2019" name="Int. J. Syst. Evol. Microbiol.">
        <title>The Global Catalogue of Microorganisms (GCM) 10K type strain sequencing project: providing services to taxonomists for standard genome sequencing and annotation.</title>
        <authorList>
            <consortium name="The Broad Institute Genomics Platform"/>
            <consortium name="The Broad Institute Genome Sequencing Center for Infectious Disease"/>
            <person name="Wu L."/>
            <person name="Ma J."/>
        </authorList>
    </citation>
    <scope>NUCLEOTIDE SEQUENCE [LARGE SCALE GENOMIC DNA]</scope>
    <source>
        <strain evidence="3">JCM 3175</strain>
    </source>
</reference>
<dbReference type="InterPro" id="IPR041581">
    <property type="entry name" value="Glyoxalase_6"/>
</dbReference>
<proteinExistence type="predicted"/>
<dbReference type="RefSeq" id="WP_346122204.1">
    <property type="nucleotide sequence ID" value="NZ_BAABGU010000025.1"/>
</dbReference>
<feature type="domain" description="Glyoxalase-like" evidence="1">
    <location>
        <begin position="8"/>
        <end position="115"/>
    </location>
</feature>
<evidence type="ECO:0000313" key="3">
    <source>
        <dbReference type="Proteomes" id="UP001500307"/>
    </source>
</evidence>
<dbReference type="Gene3D" id="3.10.180.10">
    <property type="entry name" value="2,3-Dihydroxybiphenyl 1,2-Dioxygenase, domain 1"/>
    <property type="match status" value="1"/>
</dbReference>
<evidence type="ECO:0000313" key="2">
    <source>
        <dbReference type="EMBL" id="GAA4574904.1"/>
    </source>
</evidence>